<reference evidence="1" key="3">
    <citation type="submission" date="2019-09" db="EMBL/GenBank/DDBJ databases">
        <authorList>
            <person name="Zhang D.-C."/>
        </authorList>
    </citation>
    <scope>NUCLEOTIDE SEQUENCE</scope>
    <source>
        <strain evidence="1">RU-4-M-4</strain>
    </source>
</reference>
<reference evidence="1 4" key="1">
    <citation type="journal article" date="2015" name="Int. J. Syst. Evol. Microbiol.">
        <title>Algibacter amylolyticus sp. nov., isolated from intertidal sediment.</title>
        <authorList>
            <person name="Zhang D.C."/>
            <person name="Wu J."/>
            <person name="Neuner K."/>
            <person name="Yao J."/>
            <person name="Margesin R."/>
        </authorList>
    </citation>
    <scope>NUCLEOTIDE SEQUENCE [LARGE SCALE GENOMIC DNA]</scope>
    <source>
        <strain evidence="1 4">RU-4-M-4</strain>
    </source>
</reference>
<proteinExistence type="predicted"/>
<keyword evidence="3" id="KW-1185">Reference proteome</keyword>
<gene>
    <name evidence="1" type="ORF">F2B50_15815</name>
    <name evidence="2" type="ORF">FPF71_15815</name>
</gene>
<dbReference type="EMBL" id="VMBF01000010">
    <property type="protein sequence ID" value="TSJ73255.1"/>
    <property type="molecule type" value="Genomic_DNA"/>
</dbReference>
<dbReference type="Proteomes" id="UP000322315">
    <property type="component" value="Unassembled WGS sequence"/>
</dbReference>
<evidence type="ECO:0000313" key="2">
    <source>
        <dbReference type="EMBL" id="TSJ73255.1"/>
    </source>
</evidence>
<evidence type="ECO:0000313" key="3">
    <source>
        <dbReference type="Proteomes" id="UP000315145"/>
    </source>
</evidence>
<comment type="caution">
    <text evidence="1">The sequence shown here is derived from an EMBL/GenBank/DDBJ whole genome shotgun (WGS) entry which is preliminary data.</text>
</comment>
<sequence>MEHIGQGGNWDIYRFENTLKTKHFVFRIPKFNSESKIENYLYNYSLIKKLKLPTLNTAIKYSKNRENGIKTEDLNYLNDWIYVSHNSLYSDSLKQIHQLSNSILKNENQKKNRKSPEIEEYRYRNRLSEILNFNLFLEDCIQDLIRTTENDILIEYDSYFFGSSRNEKKSDIDYKIVDLDNIFDKTEKKSDELFELNLSEFTRAITGFVNYFIDKNEQDKYLNLIEKNYAQHRI</sequence>
<dbReference type="OrthoDB" id="1423276at2"/>
<dbReference type="RefSeq" id="WP_144117898.1">
    <property type="nucleotide sequence ID" value="NZ_JACHGE010000008.1"/>
</dbReference>
<name>A0A5M7B447_9FLAO</name>
<evidence type="ECO:0000313" key="4">
    <source>
        <dbReference type="Proteomes" id="UP000322315"/>
    </source>
</evidence>
<organism evidence="1 4">
    <name type="scientific">Algibacter amylolyticus</name>
    <dbReference type="NCBI Taxonomy" id="1608400"/>
    <lineage>
        <taxon>Bacteria</taxon>
        <taxon>Pseudomonadati</taxon>
        <taxon>Bacteroidota</taxon>
        <taxon>Flavobacteriia</taxon>
        <taxon>Flavobacteriales</taxon>
        <taxon>Flavobacteriaceae</taxon>
        <taxon>Algibacter</taxon>
    </lineage>
</organism>
<dbReference type="Proteomes" id="UP000315145">
    <property type="component" value="Unassembled WGS sequence"/>
</dbReference>
<reference evidence="2 3" key="2">
    <citation type="submission" date="2019-07" db="EMBL/GenBank/DDBJ databases">
        <title>Algibacter marinivivus sp. nov., isolated from the surface of a marine red alga.</title>
        <authorList>
            <person name="Zhong X."/>
            <person name="Xu W."/>
            <person name="Zhang Y."/>
            <person name="Zhang Q."/>
            <person name="Du Z."/>
        </authorList>
    </citation>
    <scope>NUCLEOTIDE SEQUENCE [LARGE SCALE GENOMIC DNA]</scope>
    <source>
        <strain evidence="2 3">RU-4-M-4</strain>
    </source>
</reference>
<dbReference type="AlphaFoldDB" id="A0A5M7B447"/>
<protein>
    <submittedName>
        <fullName evidence="1">Uncharacterized protein</fullName>
    </submittedName>
</protein>
<accession>A0A5M7B447</accession>
<dbReference type="EMBL" id="VWRS01000010">
    <property type="protein sequence ID" value="KAA5821971.1"/>
    <property type="molecule type" value="Genomic_DNA"/>
</dbReference>
<evidence type="ECO:0000313" key="1">
    <source>
        <dbReference type="EMBL" id="KAA5821971.1"/>
    </source>
</evidence>